<accession>A0A6J8ES92</accession>
<evidence type="ECO:0000313" key="3">
    <source>
        <dbReference type="Proteomes" id="UP000507470"/>
    </source>
</evidence>
<gene>
    <name evidence="2" type="ORF">MCOR_54093</name>
</gene>
<protein>
    <submittedName>
        <fullName evidence="2">Uncharacterized protein</fullName>
    </submittedName>
</protein>
<proteinExistence type="predicted"/>
<evidence type="ECO:0000256" key="1">
    <source>
        <dbReference type="SAM" id="MobiDB-lite"/>
    </source>
</evidence>
<evidence type="ECO:0000313" key="2">
    <source>
        <dbReference type="EMBL" id="CAC5422021.1"/>
    </source>
</evidence>
<dbReference type="AlphaFoldDB" id="A0A6J8ES92"/>
<dbReference type="EMBL" id="CACVKT020009473">
    <property type="protein sequence ID" value="CAC5422021.1"/>
    <property type="molecule type" value="Genomic_DNA"/>
</dbReference>
<sequence>MTQCQIDLVREATKCDYEQLDTNLLKREAVFTIDNETKVFIKKTGRRLQQKTFIHIVNIRHVMHGEEASNYSLDLFFCRGVTGIDYTENERNVFRLPRRFASNSSERCGSFKSIHGKISSPKHKSFNAYSEFISFSGNVEQKNKVRFESTPYKEKKTEEENKEKEVTDEYSEDSDNEYIQRNKKAKKTETNLETQKKMYVQRDINSIFTTKKKRKKWLQFKCFN</sequence>
<feature type="compositionally biased region" description="Basic and acidic residues" evidence="1">
    <location>
        <begin position="151"/>
        <end position="167"/>
    </location>
</feature>
<feature type="region of interest" description="Disordered" evidence="1">
    <location>
        <begin position="151"/>
        <end position="189"/>
    </location>
</feature>
<dbReference type="Proteomes" id="UP000507470">
    <property type="component" value="Unassembled WGS sequence"/>
</dbReference>
<keyword evidence="3" id="KW-1185">Reference proteome</keyword>
<reference evidence="2 3" key="1">
    <citation type="submission" date="2020-06" db="EMBL/GenBank/DDBJ databases">
        <authorList>
            <person name="Li R."/>
            <person name="Bekaert M."/>
        </authorList>
    </citation>
    <scope>NUCLEOTIDE SEQUENCE [LARGE SCALE GENOMIC DNA]</scope>
    <source>
        <strain evidence="3">wild</strain>
    </source>
</reference>
<organism evidence="2 3">
    <name type="scientific">Mytilus coruscus</name>
    <name type="common">Sea mussel</name>
    <dbReference type="NCBI Taxonomy" id="42192"/>
    <lineage>
        <taxon>Eukaryota</taxon>
        <taxon>Metazoa</taxon>
        <taxon>Spiralia</taxon>
        <taxon>Lophotrochozoa</taxon>
        <taxon>Mollusca</taxon>
        <taxon>Bivalvia</taxon>
        <taxon>Autobranchia</taxon>
        <taxon>Pteriomorphia</taxon>
        <taxon>Mytilida</taxon>
        <taxon>Mytiloidea</taxon>
        <taxon>Mytilidae</taxon>
        <taxon>Mytilinae</taxon>
        <taxon>Mytilus</taxon>
    </lineage>
</organism>
<name>A0A6J8ES92_MYTCO</name>